<dbReference type="Pfam" id="PF02082">
    <property type="entry name" value="Rrf2"/>
    <property type="match status" value="1"/>
</dbReference>
<dbReference type="PANTHER" id="PTHR33221">
    <property type="entry name" value="WINGED HELIX-TURN-HELIX TRANSCRIPTIONAL REGULATOR, RRF2 FAMILY"/>
    <property type="match status" value="1"/>
</dbReference>
<dbReference type="SUPFAM" id="SSF46785">
    <property type="entry name" value="Winged helix' DNA-binding domain"/>
    <property type="match status" value="1"/>
</dbReference>
<dbReference type="PROSITE" id="PS51197">
    <property type="entry name" value="HTH_RRF2_2"/>
    <property type="match status" value="1"/>
</dbReference>
<evidence type="ECO:0000313" key="4">
    <source>
        <dbReference type="EMBL" id="SHG66794.1"/>
    </source>
</evidence>
<reference evidence="5" key="1">
    <citation type="submission" date="2016-11" db="EMBL/GenBank/DDBJ databases">
        <authorList>
            <person name="Varghese N."/>
            <person name="Submissions S."/>
        </authorList>
    </citation>
    <scope>NUCLEOTIDE SEQUENCE [LARGE SCALE GENOMIC DNA]</scope>
    <source>
        <strain evidence="5">DSM 2635</strain>
    </source>
</reference>
<accession>A0A1M5LNW7</accession>
<dbReference type="RefSeq" id="WP_073124348.1">
    <property type="nucleotide sequence ID" value="NZ_BAABCH010000026.1"/>
</dbReference>
<dbReference type="NCBIfam" id="TIGR00738">
    <property type="entry name" value="rrf2_super"/>
    <property type="match status" value="1"/>
</dbReference>
<dbReference type="InterPro" id="IPR000944">
    <property type="entry name" value="Tscrpt_reg_Rrf2"/>
</dbReference>
<dbReference type="GO" id="GO:0003677">
    <property type="term" value="F:DNA binding"/>
    <property type="evidence" value="ECO:0007669"/>
    <property type="project" value="UniProtKB-KW"/>
</dbReference>
<keyword evidence="5" id="KW-1185">Reference proteome</keyword>
<evidence type="ECO:0000256" key="3">
    <source>
        <dbReference type="ARBA" id="ARBA00040173"/>
    </source>
</evidence>
<dbReference type="Gene3D" id="1.10.10.10">
    <property type="entry name" value="Winged helix-like DNA-binding domain superfamily/Winged helix DNA-binding domain"/>
    <property type="match status" value="1"/>
</dbReference>
<comment type="cofactor">
    <cofactor evidence="2">
        <name>[2Fe-2S] cluster</name>
        <dbReference type="ChEBI" id="CHEBI:190135"/>
    </cofactor>
</comment>
<organism evidence="4 5">
    <name type="scientific">Asaccharospora irregularis DSM 2635</name>
    <dbReference type="NCBI Taxonomy" id="1121321"/>
    <lineage>
        <taxon>Bacteria</taxon>
        <taxon>Bacillati</taxon>
        <taxon>Bacillota</taxon>
        <taxon>Clostridia</taxon>
        <taxon>Peptostreptococcales</taxon>
        <taxon>Peptostreptococcaceae</taxon>
        <taxon>Asaccharospora</taxon>
    </lineage>
</organism>
<dbReference type="OrthoDB" id="9808360at2"/>
<evidence type="ECO:0000313" key="5">
    <source>
        <dbReference type="Proteomes" id="UP000243255"/>
    </source>
</evidence>
<dbReference type="EMBL" id="FQWX01000005">
    <property type="protein sequence ID" value="SHG66794.1"/>
    <property type="molecule type" value="Genomic_DNA"/>
</dbReference>
<dbReference type="AlphaFoldDB" id="A0A1M5LNW7"/>
<evidence type="ECO:0000256" key="1">
    <source>
        <dbReference type="ARBA" id="ARBA00023125"/>
    </source>
</evidence>
<name>A0A1M5LNW7_9FIRM</name>
<dbReference type="GO" id="GO:0003700">
    <property type="term" value="F:DNA-binding transcription factor activity"/>
    <property type="evidence" value="ECO:0007669"/>
    <property type="project" value="TreeGrafter"/>
</dbReference>
<dbReference type="GO" id="GO:0005829">
    <property type="term" value="C:cytosol"/>
    <property type="evidence" value="ECO:0007669"/>
    <property type="project" value="TreeGrafter"/>
</dbReference>
<keyword evidence="1" id="KW-0238">DNA-binding</keyword>
<dbReference type="Proteomes" id="UP000243255">
    <property type="component" value="Unassembled WGS sequence"/>
</dbReference>
<proteinExistence type="predicted"/>
<gene>
    <name evidence="4" type="ORF">SAMN04488530_10533</name>
</gene>
<dbReference type="InterPro" id="IPR036388">
    <property type="entry name" value="WH-like_DNA-bd_sf"/>
</dbReference>
<dbReference type="InterPro" id="IPR036390">
    <property type="entry name" value="WH_DNA-bd_sf"/>
</dbReference>
<dbReference type="STRING" id="1121321.SAMN04488530_10533"/>
<dbReference type="PANTHER" id="PTHR33221:SF4">
    <property type="entry name" value="HTH-TYPE TRANSCRIPTIONAL REPRESSOR NSRR"/>
    <property type="match status" value="1"/>
</dbReference>
<evidence type="ECO:0000256" key="2">
    <source>
        <dbReference type="ARBA" id="ARBA00034078"/>
    </source>
</evidence>
<sequence>MTLSKFTDYSFRVLIYLGNHPNDLFTVDELSKILGLSTHHIKKIIYILAKNEYIVSSKGRNGGIRLKLNPKDINLGELLKVTEGNLNIAECFSIENNTCPLNSMCKLKPILNNSLKAFIVKLSEYTLDDIL</sequence>
<protein>
    <recommendedName>
        <fullName evidence="3">HTH-type transcriptional regulator NsrR</fullName>
    </recommendedName>
</protein>